<feature type="domain" description="CobQ/CobB/MinD/ParA nucleotide binding" evidence="1">
    <location>
        <begin position="16"/>
        <end position="149"/>
    </location>
</feature>
<dbReference type="Proteomes" id="UP001330434">
    <property type="component" value="Chromosome"/>
</dbReference>
<gene>
    <name evidence="2" type="ORF">Bealeia1_00420</name>
    <name evidence="3" type="ORF">Bealeia1_01575</name>
</gene>
<evidence type="ECO:0000313" key="3">
    <source>
        <dbReference type="EMBL" id="WVX67374.1"/>
    </source>
</evidence>
<dbReference type="EMBL" id="CP133270">
    <property type="protein sequence ID" value="WVX66245.1"/>
    <property type="molecule type" value="Genomic_DNA"/>
</dbReference>
<reference evidence="2 4" key="2">
    <citation type="journal article" date="2024" name="Environ. Microbiol.">
        <title>Novel evolutionary insights on the interactions of the Holosporales (Alphaproteobacteria) with eukaryotic hosts from comparative genomics.</title>
        <authorList>
            <person name="Giovannini M."/>
            <person name="Petroni G."/>
            <person name="Castelli M."/>
        </authorList>
    </citation>
    <scope>NUCLEOTIDE SEQUENCE [LARGE SCALE GENOMIC DNA]</scope>
    <source>
        <strain evidence="2 4">US_Bl 15I1</strain>
    </source>
</reference>
<accession>A0ABZ2C395</accession>
<dbReference type="RefSeq" id="WP_338453511.1">
    <property type="nucleotide sequence ID" value="NZ_CP133270.1"/>
</dbReference>
<keyword evidence="4" id="KW-1185">Reference proteome</keyword>
<reference evidence="2" key="1">
    <citation type="submission" date="2023-08" db="EMBL/GenBank/DDBJ databases">
        <authorList>
            <person name="Giovannini M.G."/>
            <person name="Castelli M.C."/>
            <person name="Petroni G.P."/>
        </authorList>
    </citation>
    <scope>NUCLEOTIDE SEQUENCE</scope>
    <source>
        <strain evidence="2">US_Bl 15I1</strain>
    </source>
</reference>
<dbReference type="EMBL" id="CP133270">
    <property type="protein sequence ID" value="WVX67374.1"/>
    <property type="molecule type" value="Genomic_DNA"/>
</dbReference>
<dbReference type="InterPro" id="IPR050678">
    <property type="entry name" value="DNA_Partitioning_ATPase"/>
</dbReference>
<dbReference type="CDD" id="cd02042">
    <property type="entry name" value="ParAB_family"/>
    <property type="match status" value="1"/>
</dbReference>
<evidence type="ECO:0000259" key="1">
    <source>
        <dbReference type="Pfam" id="PF01656"/>
    </source>
</evidence>
<evidence type="ECO:0000313" key="2">
    <source>
        <dbReference type="EMBL" id="WVX66245.1"/>
    </source>
</evidence>
<dbReference type="PANTHER" id="PTHR13696:SF96">
    <property type="entry name" value="COBQ_COBB_MIND_PARA NUCLEOTIDE BINDING DOMAIN-CONTAINING PROTEIN"/>
    <property type="match status" value="1"/>
</dbReference>
<organism evidence="2 4">
    <name type="scientific">Candidatus Bealeia paramacronuclearis</name>
    <dbReference type="NCBI Taxonomy" id="1921001"/>
    <lineage>
        <taxon>Bacteria</taxon>
        <taxon>Pseudomonadati</taxon>
        <taxon>Pseudomonadota</taxon>
        <taxon>Alphaproteobacteria</taxon>
        <taxon>Holosporales</taxon>
        <taxon>Holosporaceae</taxon>
        <taxon>Candidatus Bealeia</taxon>
    </lineage>
</organism>
<dbReference type="PIRSF" id="PIRSF009320">
    <property type="entry name" value="Nuc_binding_HP_1000"/>
    <property type="match status" value="1"/>
</dbReference>
<dbReference type="InterPro" id="IPR002586">
    <property type="entry name" value="CobQ/CobB/MinD/ParA_Nub-bd_dom"/>
</dbReference>
<dbReference type="InterPro" id="IPR027417">
    <property type="entry name" value="P-loop_NTPase"/>
</dbReference>
<dbReference type="Pfam" id="PF01656">
    <property type="entry name" value="CbiA"/>
    <property type="match status" value="1"/>
</dbReference>
<protein>
    <submittedName>
        <fullName evidence="2">ParA family protein</fullName>
    </submittedName>
</protein>
<proteinExistence type="predicted"/>
<evidence type="ECO:0000313" key="4">
    <source>
        <dbReference type="Proteomes" id="UP001330434"/>
    </source>
</evidence>
<dbReference type="PANTHER" id="PTHR13696">
    <property type="entry name" value="P-LOOP CONTAINING NUCLEOSIDE TRIPHOSPHATE HYDROLASE"/>
    <property type="match status" value="1"/>
</dbReference>
<sequence length="226" mass="24710">MYHNETEYGLGAMKVLTVANRKGGAGKSTCAAHLALESIRDGIKTIIVDLDPQKTLEGWWNRRDSDDLPLIDLPEKKTEEVLKNISSKGFELCIVDTPGDASQNSRLGISLADLVLIPSKPTAPDLSAIGRTISMVEEQDKKYVFVLTQGIVRSKATFQASSVLSSFGPVAPAVISNRTSYASAMGMGNSACEIDKAAEEEIRQVWKFIKDRLFESKQNKKSKFVA</sequence>
<name>A0ABZ2C395_9PROT</name>
<dbReference type="Gene3D" id="3.40.50.300">
    <property type="entry name" value="P-loop containing nucleotide triphosphate hydrolases"/>
    <property type="match status" value="1"/>
</dbReference>
<dbReference type="SUPFAM" id="SSF52540">
    <property type="entry name" value="P-loop containing nucleoside triphosphate hydrolases"/>
    <property type="match status" value="1"/>
</dbReference>